<dbReference type="GeneID" id="20344245"/>
<feature type="region of interest" description="Disordered" evidence="1">
    <location>
        <begin position="55"/>
        <end position="112"/>
    </location>
</feature>
<evidence type="ECO:0000313" key="3">
    <source>
        <dbReference type="EnsemblFungi" id="EJT78688"/>
    </source>
</evidence>
<reference evidence="2" key="2">
    <citation type="submission" date="2010-07" db="EMBL/GenBank/DDBJ databases">
        <authorList>
            <consortium name="The Broad Institute Genome Sequencing Platform"/>
            <consortium name="Broad Institute Genome Sequencing Center for Infectious Disease"/>
            <person name="Ma L.-J."/>
            <person name="Dead R."/>
            <person name="Young S."/>
            <person name="Zeng Q."/>
            <person name="Koehrsen M."/>
            <person name="Alvarado L."/>
            <person name="Berlin A."/>
            <person name="Chapman S.B."/>
            <person name="Chen Z."/>
            <person name="Freedman E."/>
            <person name="Gellesch M."/>
            <person name="Goldberg J."/>
            <person name="Griggs A."/>
            <person name="Gujja S."/>
            <person name="Heilman E.R."/>
            <person name="Heiman D."/>
            <person name="Hepburn T."/>
            <person name="Howarth C."/>
            <person name="Jen D."/>
            <person name="Larson L."/>
            <person name="Mehta T."/>
            <person name="Neiman D."/>
            <person name="Pearson M."/>
            <person name="Roberts A."/>
            <person name="Saif S."/>
            <person name="Shea T."/>
            <person name="Shenoy N."/>
            <person name="Sisk P."/>
            <person name="Stolte C."/>
            <person name="Sykes S."/>
            <person name="Walk T."/>
            <person name="White J."/>
            <person name="Yandava C."/>
            <person name="Haas B."/>
            <person name="Nusbaum C."/>
            <person name="Birren B."/>
        </authorList>
    </citation>
    <scope>NUCLEOTIDE SEQUENCE</scope>
    <source>
        <strain evidence="2">R3-111a-1</strain>
    </source>
</reference>
<dbReference type="AlphaFoldDB" id="J3NR82"/>
<accession>J3NR82</accession>
<reference evidence="4" key="1">
    <citation type="submission" date="2010-07" db="EMBL/GenBank/DDBJ databases">
        <title>The genome sequence of Gaeumannomyces graminis var. tritici strain R3-111a-1.</title>
        <authorList>
            <consortium name="The Broad Institute Genome Sequencing Platform"/>
            <person name="Ma L.-J."/>
            <person name="Dead R."/>
            <person name="Young S."/>
            <person name="Zeng Q."/>
            <person name="Koehrsen M."/>
            <person name="Alvarado L."/>
            <person name="Berlin A."/>
            <person name="Chapman S.B."/>
            <person name="Chen Z."/>
            <person name="Freedman E."/>
            <person name="Gellesch M."/>
            <person name="Goldberg J."/>
            <person name="Griggs A."/>
            <person name="Gujja S."/>
            <person name="Heilman E.R."/>
            <person name="Heiman D."/>
            <person name="Hepburn T."/>
            <person name="Howarth C."/>
            <person name="Jen D."/>
            <person name="Larson L."/>
            <person name="Mehta T."/>
            <person name="Neiman D."/>
            <person name="Pearson M."/>
            <person name="Roberts A."/>
            <person name="Saif S."/>
            <person name="Shea T."/>
            <person name="Shenoy N."/>
            <person name="Sisk P."/>
            <person name="Stolte C."/>
            <person name="Sykes S."/>
            <person name="Walk T."/>
            <person name="White J."/>
            <person name="Yandava C."/>
            <person name="Haas B."/>
            <person name="Nusbaum C."/>
            <person name="Birren B."/>
        </authorList>
    </citation>
    <scope>NUCLEOTIDE SEQUENCE [LARGE SCALE GENOMIC DNA]</scope>
    <source>
        <strain evidence="4">R3-111a-1</strain>
    </source>
</reference>
<dbReference type="RefSeq" id="XP_009219833.1">
    <property type="nucleotide sequence ID" value="XM_009221569.1"/>
</dbReference>
<protein>
    <submittedName>
        <fullName evidence="2 3">Uncharacterized protein</fullName>
    </submittedName>
</protein>
<evidence type="ECO:0000313" key="2">
    <source>
        <dbReference type="EMBL" id="EJT78688.1"/>
    </source>
</evidence>
<dbReference type="VEuPathDB" id="FungiDB:GGTG_03787"/>
<name>J3NR82_GAET3</name>
<dbReference type="EMBL" id="GL385396">
    <property type="protein sequence ID" value="EJT78688.1"/>
    <property type="molecule type" value="Genomic_DNA"/>
</dbReference>
<evidence type="ECO:0000256" key="1">
    <source>
        <dbReference type="SAM" id="MobiDB-lite"/>
    </source>
</evidence>
<dbReference type="EnsemblFungi" id="EJT78688">
    <property type="protein sequence ID" value="EJT78688"/>
    <property type="gene ID" value="GGTG_03787"/>
</dbReference>
<evidence type="ECO:0000313" key="4">
    <source>
        <dbReference type="Proteomes" id="UP000006039"/>
    </source>
</evidence>
<keyword evidence="4" id="KW-1185">Reference proteome</keyword>
<reference evidence="3" key="5">
    <citation type="submission" date="2018-04" db="UniProtKB">
        <authorList>
            <consortium name="EnsemblFungi"/>
        </authorList>
    </citation>
    <scope>IDENTIFICATION</scope>
    <source>
        <strain evidence="3">R3-111a-1</strain>
    </source>
</reference>
<dbReference type="HOGENOM" id="CLU_2146028_0_0_1"/>
<reference evidence="2" key="3">
    <citation type="submission" date="2010-09" db="EMBL/GenBank/DDBJ databases">
        <title>Annotation of Gaeumannomyces graminis var. tritici R3-111a-1.</title>
        <authorList>
            <consortium name="The Broad Institute Genome Sequencing Platform"/>
            <person name="Ma L.-J."/>
            <person name="Dead R."/>
            <person name="Young S.K."/>
            <person name="Zeng Q."/>
            <person name="Gargeya S."/>
            <person name="Fitzgerald M."/>
            <person name="Haas B."/>
            <person name="Abouelleil A."/>
            <person name="Alvarado L."/>
            <person name="Arachchi H.M."/>
            <person name="Berlin A."/>
            <person name="Brown A."/>
            <person name="Chapman S.B."/>
            <person name="Chen Z."/>
            <person name="Dunbar C."/>
            <person name="Freedman E."/>
            <person name="Gearin G."/>
            <person name="Gellesch M."/>
            <person name="Goldberg J."/>
            <person name="Griggs A."/>
            <person name="Gujja S."/>
            <person name="Heiman D."/>
            <person name="Howarth C."/>
            <person name="Larson L."/>
            <person name="Lui A."/>
            <person name="MacDonald P.J.P."/>
            <person name="Mehta T."/>
            <person name="Montmayeur A."/>
            <person name="Murphy C."/>
            <person name="Neiman D."/>
            <person name="Pearson M."/>
            <person name="Priest M."/>
            <person name="Roberts A."/>
            <person name="Saif S."/>
            <person name="Shea T."/>
            <person name="Shenoy N."/>
            <person name="Sisk P."/>
            <person name="Stolte C."/>
            <person name="Sykes S."/>
            <person name="Yandava C."/>
            <person name="Wortman J."/>
            <person name="Nusbaum C."/>
            <person name="Birren B."/>
        </authorList>
    </citation>
    <scope>NUCLEOTIDE SEQUENCE</scope>
    <source>
        <strain evidence="2">R3-111a-1</strain>
    </source>
</reference>
<organism evidence="2">
    <name type="scientific">Gaeumannomyces tritici (strain R3-111a-1)</name>
    <name type="common">Wheat and barley take-all root rot fungus</name>
    <name type="synonym">Gaeumannomyces graminis var. tritici</name>
    <dbReference type="NCBI Taxonomy" id="644352"/>
    <lineage>
        <taxon>Eukaryota</taxon>
        <taxon>Fungi</taxon>
        <taxon>Dikarya</taxon>
        <taxon>Ascomycota</taxon>
        <taxon>Pezizomycotina</taxon>
        <taxon>Sordariomycetes</taxon>
        <taxon>Sordariomycetidae</taxon>
        <taxon>Magnaporthales</taxon>
        <taxon>Magnaporthaceae</taxon>
        <taxon>Gaeumannomyces</taxon>
    </lineage>
</organism>
<dbReference type="Proteomes" id="UP000006039">
    <property type="component" value="Unassembled WGS sequence"/>
</dbReference>
<reference evidence="3" key="4">
    <citation type="journal article" date="2015" name="G3 (Bethesda)">
        <title>Genome sequences of three phytopathogenic species of the Magnaporthaceae family of fungi.</title>
        <authorList>
            <person name="Okagaki L.H."/>
            <person name="Nunes C.C."/>
            <person name="Sailsbery J."/>
            <person name="Clay B."/>
            <person name="Brown D."/>
            <person name="John T."/>
            <person name="Oh Y."/>
            <person name="Young N."/>
            <person name="Fitzgerald M."/>
            <person name="Haas B.J."/>
            <person name="Zeng Q."/>
            <person name="Young S."/>
            <person name="Adiconis X."/>
            <person name="Fan L."/>
            <person name="Levin J.Z."/>
            <person name="Mitchell T.K."/>
            <person name="Okubara P.A."/>
            <person name="Farman M.L."/>
            <person name="Kohn L.M."/>
            <person name="Birren B."/>
            <person name="Ma L.-J."/>
            <person name="Dean R.A."/>
        </authorList>
    </citation>
    <scope>NUCLEOTIDE SEQUENCE</scope>
    <source>
        <strain evidence="3">R3-111a-1</strain>
    </source>
</reference>
<sequence length="112" mass="11822">MRKPPAVQAKFCGRVEDPGAVVWMGSPTPSKSMQARFELVAISLRGRAIATEAASSLARQVETPVETPTGRYSVGDGRVPHGGGSRQELPPAAPLQGGLRDTSSPEVGIRWT</sequence>
<gene>
    <name evidence="3" type="primary">20344245</name>
    <name evidence="2" type="ORF">GGTG_03787</name>
</gene>
<proteinExistence type="predicted"/>